<reference evidence="2" key="1">
    <citation type="journal article" date="2024" name="Int. J. Syst. Evol. Microbiol.">
        <title>Turicibacter faecis sp. nov., isolated from faeces of heart failure mouse model.</title>
        <authorList>
            <person name="Imamura Y."/>
            <person name="Motooka D."/>
            <person name="Nakajima Y."/>
            <person name="Ito S."/>
            <person name="Kitakaze M."/>
            <person name="Iida T."/>
            <person name="Nakamura S."/>
        </authorList>
    </citation>
    <scope>NUCLEOTIDE SEQUENCE</scope>
    <source>
        <strain evidence="2">TC023</strain>
    </source>
</reference>
<gene>
    <name evidence="2" type="ORF">T23_03640</name>
</gene>
<dbReference type="PROSITE" id="PS51257">
    <property type="entry name" value="PROKAR_LIPOPROTEIN"/>
    <property type="match status" value="1"/>
</dbReference>
<sequence>MKKLICLIIGTLLLSGCQPVLKGIEEVVDSKIKTSPKTEITEEKPEITEEKPEITEEKPTILEEKKEITDRLTNEDFYRANHYFSRLNETGMSTYQEGVTTHEELLNLAYWLYVGEGGEVNHELLNETYYDVIPYDNFNEQISLYFDHELEKKGSATWGFQEDNYYQPALECGFLSSNFTQVDRVFEIEEDRFLVEGTIYRFDPAMVDYSYFEYLQPKSTWQPAMDSELIGNMVAVLKPAAQGERLVIESYETNYFAPEYSDVVSDVE</sequence>
<feature type="compositionally biased region" description="Basic and acidic residues" evidence="1">
    <location>
        <begin position="39"/>
        <end position="55"/>
    </location>
</feature>
<name>A0ABN6Z8W6_9FIRM</name>
<keyword evidence="3" id="KW-1185">Reference proteome</keyword>
<accession>A0ABN6Z8W6</accession>
<dbReference type="EMBL" id="AP028127">
    <property type="protein sequence ID" value="BEH90262.1"/>
    <property type="molecule type" value="Genomic_DNA"/>
</dbReference>
<evidence type="ECO:0000313" key="3">
    <source>
        <dbReference type="Proteomes" id="UP001432099"/>
    </source>
</evidence>
<feature type="region of interest" description="Disordered" evidence="1">
    <location>
        <begin position="36"/>
        <end position="55"/>
    </location>
</feature>
<dbReference type="RefSeq" id="WP_338617801.1">
    <property type="nucleotide sequence ID" value="NZ_AP028127.1"/>
</dbReference>
<proteinExistence type="predicted"/>
<evidence type="ECO:0000256" key="1">
    <source>
        <dbReference type="SAM" id="MobiDB-lite"/>
    </source>
</evidence>
<protein>
    <submittedName>
        <fullName evidence="2">Uncharacterized protein</fullName>
    </submittedName>
</protein>
<dbReference type="Proteomes" id="UP001432099">
    <property type="component" value="Chromosome"/>
</dbReference>
<evidence type="ECO:0000313" key="2">
    <source>
        <dbReference type="EMBL" id="BEH90262.1"/>
    </source>
</evidence>
<organism evidence="2 3">
    <name type="scientific">Turicibacter faecis</name>
    <dbReference type="NCBI Taxonomy" id="2963365"/>
    <lineage>
        <taxon>Bacteria</taxon>
        <taxon>Bacillati</taxon>
        <taxon>Bacillota</taxon>
        <taxon>Erysipelotrichia</taxon>
        <taxon>Erysipelotrichales</taxon>
        <taxon>Turicibacteraceae</taxon>
        <taxon>Turicibacter</taxon>
    </lineage>
</organism>